<feature type="domain" description="Solute-binding protein family 3/N-terminal" evidence="8">
    <location>
        <begin position="34"/>
        <end position="267"/>
    </location>
</feature>
<dbReference type="GO" id="GO:0005576">
    <property type="term" value="C:extracellular region"/>
    <property type="evidence" value="ECO:0007669"/>
    <property type="project" value="TreeGrafter"/>
</dbReference>
<evidence type="ECO:0000256" key="2">
    <source>
        <dbReference type="ARBA" id="ARBA00010333"/>
    </source>
</evidence>
<dbReference type="RefSeq" id="WP_066505458.1">
    <property type="nucleotide sequence ID" value="NZ_LNCU01000042.1"/>
</dbReference>
<dbReference type="PANTHER" id="PTHR30085:SF2">
    <property type="entry name" value="GLUTAMATE_ASPARTATE IMPORT SOLUTE-BINDING PROTEIN"/>
    <property type="match status" value="1"/>
</dbReference>
<dbReference type="PROSITE" id="PS51257">
    <property type="entry name" value="PROKAR_LIPOPROTEIN"/>
    <property type="match status" value="1"/>
</dbReference>
<dbReference type="GO" id="GO:0030288">
    <property type="term" value="C:outer membrane-bounded periplasmic space"/>
    <property type="evidence" value="ECO:0007669"/>
    <property type="project" value="TreeGrafter"/>
</dbReference>
<evidence type="ECO:0000256" key="1">
    <source>
        <dbReference type="ARBA" id="ARBA00004418"/>
    </source>
</evidence>
<dbReference type="SUPFAM" id="SSF53850">
    <property type="entry name" value="Periplasmic binding protein-like II"/>
    <property type="match status" value="1"/>
</dbReference>
<dbReference type="GO" id="GO:0006865">
    <property type="term" value="P:amino acid transport"/>
    <property type="evidence" value="ECO:0007669"/>
    <property type="project" value="UniProtKB-KW"/>
</dbReference>
<dbReference type="InterPro" id="IPR001638">
    <property type="entry name" value="Solute-binding_3/MltF_N"/>
</dbReference>
<keyword evidence="10" id="KW-1185">Reference proteome</keyword>
<evidence type="ECO:0000259" key="8">
    <source>
        <dbReference type="SMART" id="SM00062"/>
    </source>
</evidence>
<proteinExistence type="inferred from homology"/>
<dbReference type="Proteomes" id="UP000057737">
    <property type="component" value="Unassembled WGS sequence"/>
</dbReference>
<name>A0A109JYE8_9BRAD</name>
<dbReference type="EMBL" id="LNCU01000042">
    <property type="protein sequence ID" value="KWV57330.1"/>
    <property type="molecule type" value="Genomic_DNA"/>
</dbReference>
<dbReference type="OrthoDB" id="7240770at2"/>
<dbReference type="InterPro" id="IPR051455">
    <property type="entry name" value="Bact_solute-bind_prot3"/>
</dbReference>
<evidence type="ECO:0000256" key="5">
    <source>
        <dbReference type="ARBA" id="ARBA00022764"/>
    </source>
</evidence>
<evidence type="ECO:0000313" key="9">
    <source>
        <dbReference type="EMBL" id="KWV57330.1"/>
    </source>
</evidence>
<dbReference type="PANTHER" id="PTHR30085">
    <property type="entry name" value="AMINO ACID ABC TRANSPORTER PERMEASE"/>
    <property type="match status" value="1"/>
</dbReference>
<evidence type="ECO:0000256" key="7">
    <source>
        <dbReference type="SAM" id="SignalP"/>
    </source>
</evidence>
<keyword evidence="3" id="KW-0813">Transport</keyword>
<reference evidence="9 10" key="1">
    <citation type="submission" date="2015-11" db="EMBL/GenBank/DDBJ databases">
        <title>Draft Genome Sequence of the Strain BR 10303 (Bradyrhizobium sp.) isolated from nodules of Centrolobium paraense.</title>
        <authorList>
            <person name="Zelli J.E."/>
            <person name="Simoes-Araujo J.L."/>
            <person name="Barauna A.C."/>
            <person name="Silva K."/>
        </authorList>
    </citation>
    <scope>NUCLEOTIDE SEQUENCE [LARGE SCALE GENOMIC DNA]</scope>
    <source>
        <strain evidence="9 10">BR 10303</strain>
    </source>
</reference>
<keyword evidence="5" id="KW-0574">Periplasm</keyword>
<dbReference type="Pfam" id="PF00497">
    <property type="entry name" value="SBP_bac_3"/>
    <property type="match status" value="1"/>
</dbReference>
<comment type="similarity">
    <text evidence="2">Belongs to the bacterial solute-binding protein 3 family.</text>
</comment>
<dbReference type="SMART" id="SM00062">
    <property type="entry name" value="PBPb"/>
    <property type="match status" value="1"/>
</dbReference>
<keyword evidence="6" id="KW-0029">Amino-acid transport</keyword>
<gene>
    <name evidence="9" type="ORF">AS156_39115</name>
</gene>
<sequence length="303" mass="33061">MRLPAVLLAVTFVACPAAADELSGTLQKVKETKKITLGYQEASVPFSYLDDHQRPIGFALDICLKIVDAVKKQLGTPDIAVDYLPVTSSNRIPLMVNGTIDLHCSATTNSADRQKQVTFTNTHFLSATRFAAKKSSNINTIDDLKGKAVTAVAGSVNLAQLAKINADRKLGIKILPAQDQAEAFLLLETDRAHAYALDDVQLAVAIARSKEPAAYMISTEIFSKPEPYGIMLRREDAPFKALADRTTAELYGSPEIEVMYKKWLESPTPPNGINYNVPMSPALRNAFKNPSSSYDPDVYAVAR</sequence>
<feature type="chain" id="PRO_5007137306" evidence="7">
    <location>
        <begin position="20"/>
        <end position="303"/>
    </location>
</feature>
<evidence type="ECO:0000256" key="6">
    <source>
        <dbReference type="ARBA" id="ARBA00022970"/>
    </source>
</evidence>
<dbReference type="CDD" id="cd13688">
    <property type="entry name" value="PBP2_GltI_DEBP"/>
    <property type="match status" value="1"/>
</dbReference>
<protein>
    <submittedName>
        <fullName evidence="9">ABC transporter</fullName>
    </submittedName>
</protein>
<dbReference type="AlphaFoldDB" id="A0A109JYE8"/>
<evidence type="ECO:0000313" key="10">
    <source>
        <dbReference type="Proteomes" id="UP000057737"/>
    </source>
</evidence>
<dbReference type="FunFam" id="3.40.190.10:FF:000052">
    <property type="entry name" value="Amino acid ABC transporter substrate-binding protein"/>
    <property type="match status" value="1"/>
</dbReference>
<organism evidence="9 10">
    <name type="scientific">Bradyrhizobium macuxiense</name>
    <dbReference type="NCBI Taxonomy" id="1755647"/>
    <lineage>
        <taxon>Bacteria</taxon>
        <taxon>Pseudomonadati</taxon>
        <taxon>Pseudomonadota</taxon>
        <taxon>Alphaproteobacteria</taxon>
        <taxon>Hyphomicrobiales</taxon>
        <taxon>Nitrobacteraceae</taxon>
        <taxon>Bradyrhizobium</taxon>
    </lineage>
</organism>
<accession>A0A109JYE8</accession>
<evidence type="ECO:0000256" key="3">
    <source>
        <dbReference type="ARBA" id="ARBA00022448"/>
    </source>
</evidence>
<comment type="subcellular location">
    <subcellularLocation>
        <location evidence="1">Periplasm</location>
    </subcellularLocation>
</comment>
<comment type="caution">
    <text evidence="9">The sequence shown here is derived from an EMBL/GenBank/DDBJ whole genome shotgun (WGS) entry which is preliminary data.</text>
</comment>
<keyword evidence="4 7" id="KW-0732">Signal</keyword>
<feature type="signal peptide" evidence="7">
    <location>
        <begin position="1"/>
        <end position="19"/>
    </location>
</feature>
<evidence type="ECO:0000256" key="4">
    <source>
        <dbReference type="ARBA" id="ARBA00022729"/>
    </source>
</evidence>
<dbReference type="Gene3D" id="3.40.190.10">
    <property type="entry name" value="Periplasmic binding protein-like II"/>
    <property type="match status" value="2"/>
</dbReference>